<evidence type="ECO:0000313" key="1">
    <source>
        <dbReference type="EMBL" id="KAH1106652.1"/>
    </source>
</evidence>
<reference evidence="1 2" key="1">
    <citation type="journal article" date="2021" name="Plant Biotechnol. J.">
        <title>Multi-omics assisted identification of the key and species-specific regulatory components of drought-tolerant mechanisms in Gossypium stocksii.</title>
        <authorList>
            <person name="Yu D."/>
            <person name="Ke L."/>
            <person name="Zhang D."/>
            <person name="Wu Y."/>
            <person name="Sun Y."/>
            <person name="Mei J."/>
            <person name="Sun J."/>
            <person name="Sun Y."/>
        </authorList>
    </citation>
    <scope>NUCLEOTIDE SEQUENCE [LARGE SCALE GENOMIC DNA]</scope>
    <source>
        <strain evidence="2">cv. E1</strain>
        <tissue evidence="1">Leaf</tissue>
    </source>
</reference>
<proteinExistence type="predicted"/>
<name>A0A9D3W133_9ROSI</name>
<comment type="caution">
    <text evidence="1">The sequence shown here is derived from an EMBL/GenBank/DDBJ whole genome shotgun (WGS) entry which is preliminary data.</text>
</comment>
<gene>
    <name evidence="1" type="ORF">J1N35_010420</name>
</gene>
<dbReference type="Proteomes" id="UP000828251">
    <property type="component" value="Unassembled WGS sequence"/>
</dbReference>
<dbReference type="AlphaFoldDB" id="A0A9D3W133"/>
<dbReference type="EMBL" id="JAIQCV010000004">
    <property type="protein sequence ID" value="KAH1106652.1"/>
    <property type="molecule type" value="Genomic_DNA"/>
</dbReference>
<protein>
    <submittedName>
        <fullName evidence="1">Uncharacterized protein</fullName>
    </submittedName>
</protein>
<organism evidence="1 2">
    <name type="scientific">Gossypium stocksii</name>
    <dbReference type="NCBI Taxonomy" id="47602"/>
    <lineage>
        <taxon>Eukaryota</taxon>
        <taxon>Viridiplantae</taxon>
        <taxon>Streptophyta</taxon>
        <taxon>Embryophyta</taxon>
        <taxon>Tracheophyta</taxon>
        <taxon>Spermatophyta</taxon>
        <taxon>Magnoliopsida</taxon>
        <taxon>eudicotyledons</taxon>
        <taxon>Gunneridae</taxon>
        <taxon>Pentapetalae</taxon>
        <taxon>rosids</taxon>
        <taxon>malvids</taxon>
        <taxon>Malvales</taxon>
        <taxon>Malvaceae</taxon>
        <taxon>Malvoideae</taxon>
        <taxon>Gossypium</taxon>
    </lineage>
</organism>
<sequence length="98" mass="11031">MVAWNWEFRRGGKRRRLRGFLTLDPNSESSSEAGSPIERQALYISRLDLKSHFCKSTSTIQMSTVSVEASQSESLAARPMVSSGLCQHQKLESNLNRT</sequence>
<accession>A0A9D3W133</accession>
<evidence type="ECO:0000313" key="2">
    <source>
        <dbReference type="Proteomes" id="UP000828251"/>
    </source>
</evidence>
<keyword evidence="2" id="KW-1185">Reference proteome</keyword>